<reference evidence="1" key="1">
    <citation type="submission" date="2021-05" db="EMBL/GenBank/DDBJ databases">
        <title>Draft genomes of bacteria isolated from model marine particles.</title>
        <authorList>
            <person name="Datta M.S."/>
            <person name="Schwartzman J.A."/>
            <person name="Enke T.N."/>
            <person name="Saavedra J."/>
            <person name="Cermak N."/>
            <person name="Cordero O.X."/>
        </authorList>
    </citation>
    <scope>NUCLEOTIDE SEQUENCE</scope>
    <source>
        <strain evidence="1">I2M19</strain>
    </source>
</reference>
<proteinExistence type="predicted"/>
<dbReference type="Proteomes" id="UP001647509">
    <property type="component" value="Unassembled WGS sequence"/>
</dbReference>
<evidence type="ECO:0000313" key="2">
    <source>
        <dbReference type="Proteomes" id="UP001647509"/>
    </source>
</evidence>
<evidence type="ECO:0000313" key="1">
    <source>
        <dbReference type="EMBL" id="MBU2949680.1"/>
    </source>
</evidence>
<gene>
    <name evidence="1" type="ORF">KO493_03085</name>
</gene>
<keyword evidence="2" id="KW-1185">Reference proteome</keyword>
<organism evidence="1 2">
    <name type="scientific">Pseudotamlana agarivorans</name>
    <dbReference type="NCBI Taxonomy" id="481183"/>
    <lineage>
        <taxon>Bacteria</taxon>
        <taxon>Pseudomonadati</taxon>
        <taxon>Bacteroidota</taxon>
        <taxon>Flavobacteriia</taxon>
        <taxon>Flavobacteriales</taxon>
        <taxon>Flavobacteriaceae</taxon>
        <taxon>Pseudotamlana</taxon>
    </lineage>
</organism>
<name>A0ACC5U5V0_9FLAO</name>
<sequence>MKRLFFILTLIISGSIFAQETVEKTVGEFTELKVYDLIQLELVKSEENKIVIKGKNTGQVTVNNKNGKLKVKMNIEKLFNGIDTKVILYYKHIDVIDVNEGAQITSDDVIEQFEIDLRAQEGGTISVPVNVKHTLVKAVTGGIITVTGTSKDQKVDIYTGGIFKGEALITEDTDVSIKAAGEAHVNATQEVNAKIRAGGNVYIYGKPEVINENTALGGSVKRMDQ</sequence>
<protein>
    <submittedName>
        <fullName evidence="1">DUF2807 domain-containing protein</fullName>
    </submittedName>
</protein>
<comment type="caution">
    <text evidence="1">The sequence shown here is derived from an EMBL/GenBank/DDBJ whole genome shotgun (WGS) entry which is preliminary data.</text>
</comment>
<accession>A0ACC5U5V0</accession>
<dbReference type="EMBL" id="JAHKPD010000008">
    <property type="protein sequence ID" value="MBU2949680.1"/>
    <property type="molecule type" value="Genomic_DNA"/>
</dbReference>